<protein>
    <submittedName>
        <fullName evidence="1">Uncharacterized protein</fullName>
    </submittedName>
</protein>
<keyword evidence="2" id="KW-1185">Reference proteome</keyword>
<evidence type="ECO:0000313" key="1">
    <source>
        <dbReference type="EMBL" id="KAL2834278.1"/>
    </source>
</evidence>
<name>A0ABR4J2L6_9EURO</name>
<gene>
    <name evidence="1" type="ORF">BDW59DRAFT_137627</name>
</gene>
<dbReference type="Proteomes" id="UP001610335">
    <property type="component" value="Unassembled WGS sequence"/>
</dbReference>
<proteinExistence type="predicted"/>
<accession>A0ABR4J2L6</accession>
<comment type="caution">
    <text evidence="1">The sequence shown here is derived from an EMBL/GenBank/DDBJ whole genome shotgun (WGS) entry which is preliminary data.</text>
</comment>
<reference evidence="1 2" key="1">
    <citation type="submission" date="2024-07" db="EMBL/GenBank/DDBJ databases">
        <title>Section-level genome sequencing and comparative genomics of Aspergillus sections Usti and Cavernicolus.</title>
        <authorList>
            <consortium name="Lawrence Berkeley National Laboratory"/>
            <person name="Nybo J.L."/>
            <person name="Vesth T.C."/>
            <person name="Theobald S."/>
            <person name="Frisvad J.C."/>
            <person name="Larsen T.O."/>
            <person name="Kjaerboelling I."/>
            <person name="Rothschild-Mancinelli K."/>
            <person name="Lyhne E.K."/>
            <person name="Kogle M.E."/>
            <person name="Barry K."/>
            <person name="Clum A."/>
            <person name="Na H."/>
            <person name="Ledsgaard L."/>
            <person name="Lin J."/>
            <person name="Lipzen A."/>
            <person name="Kuo A."/>
            <person name="Riley R."/>
            <person name="Mondo S."/>
            <person name="LaButti K."/>
            <person name="Haridas S."/>
            <person name="Pangalinan J."/>
            <person name="Salamov A.A."/>
            <person name="Simmons B.A."/>
            <person name="Magnuson J.K."/>
            <person name="Chen J."/>
            <person name="Drula E."/>
            <person name="Henrissat B."/>
            <person name="Wiebenga A."/>
            <person name="Lubbers R.J."/>
            <person name="Gomes A.C."/>
            <person name="Makela M.R."/>
            <person name="Stajich J."/>
            <person name="Grigoriev I.V."/>
            <person name="Mortensen U.H."/>
            <person name="De vries R.P."/>
            <person name="Baker S.E."/>
            <person name="Andersen M.R."/>
        </authorList>
    </citation>
    <scope>NUCLEOTIDE SEQUENCE [LARGE SCALE GENOMIC DNA]</scope>
    <source>
        <strain evidence="1 2">CBS 600.67</strain>
    </source>
</reference>
<evidence type="ECO:0000313" key="2">
    <source>
        <dbReference type="Proteomes" id="UP001610335"/>
    </source>
</evidence>
<dbReference type="EMBL" id="JBFXLS010000002">
    <property type="protein sequence ID" value="KAL2834278.1"/>
    <property type="molecule type" value="Genomic_DNA"/>
</dbReference>
<organism evidence="1 2">
    <name type="scientific">Aspergillus cavernicola</name>
    <dbReference type="NCBI Taxonomy" id="176166"/>
    <lineage>
        <taxon>Eukaryota</taxon>
        <taxon>Fungi</taxon>
        <taxon>Dikarya</taxon>
        <taxon>Ascomycota</taxon>
        <taxon>Pezizomycotina</taxon>
        <taxon>Eurotiomycetes</taxon>
        <taxon>Eurotiomycetidae</taxon>
        <taxon>Eurotiales</taxon>
        <taxon>Aspergillaceae</taxon>
        <taxon>Aspergillus</taxon>
        <taxon>Aspergillus subgen. Nidulantes</taxon>
    </lineage>
</organism>
<sequence length="156" mass="18440">MDIRLSVNYFDSPACRLSYLASRTSGEAQNQLLTRLRSTVLESITDITGAFAYLELLYDDPELEITDPKDFLSPDEGRDGFWKYFSDFIWNAVKYRFSKEQWSQKLHEYMQLKYGSDIGDYASFPERFPKKLAKEIYLRLLRQRFEDNDYPGHPCD</sequence>